<evidence type="ECO:0000256" key="5">
    <source>
        <dbReference type="ARBA" id="ARBA00023136"/>
    </source>
</evidence>
<dbReference type="SMART" id="SM01204">
    <property type="entry name" value="FIST_C"/>
    <property type="match status" value="1"/>
</dbReference>
<comment type="caution">
    <text evidence="8">The sequence shown here is derived from an EMBL/GenBank/DDBJ whole genome shotgun (WGS) entry which is preliminary data.</text>
</comment>
<evidence type="ECO:0000313" key="8">
    <source>
        <dbReference type="EMBL" id="OGG50685.1"/>
    </source>
</evidence>
<evidence type="ECO:0000313" key="9">
    <source>
        <dbReference type="Proteomes" id="UP000178606"/>
    </source>
</evidence>
<dbReference type="GO" id="GO:0005886">
    <property type="term" value="C:plasma membrane"/>
    <property type="evidence" value="ECO:0007669"/>
    <property type="project" value="UniProtKB-SubCell"/>
</dbReference>
<keyword evidence="3" id="KW-0812">Transmembrane</keyword>
<evidence type="ECO:0000259" key="7">
    <source>
        <dbReference type="SMART" id="SM01204"/>
    </source>
</evidence>
<organism evidence="8 9">
    <name type="scientific">Handelsmanbacteria sp. (strain RIFCSPLOWO2_12_FULL_64_10)</name>
    <dbReference type="NCBI Taxonomy" id="1817868"/>
    <lineage>
        <taxon>Bacteria</taxon>
        <taxon>Candidatus Handelsmaniibacteriota</taxon>
    </lineage>
</organism>
<keyword evidence="2" id="KW-1003">Cell membrane</keyword>
<feature type="domain" description="FIST C-domain" evidence="7">
    <location>
        <begin position="229"/>
        <end position="374"/>
    </location>
</feature>
<evidence type="ECO:0008006" key="10">
    <source>
        <dbReference type="Google" id="ProtNLM"/>
    </source>
</evidence>
<evidence type="ECO:0000259" key="6">
    <source>
        <dbReference type="SMART" id="SM00897"/>
    </source>
</evidence>
<gene>
    <name evidence="8" type="ORF">A3F84_09655</name>
</gene>
<evidence type="ECO:0000256" key="1">
    <source>
        <dbReference type="ARBA" id="ARBA00004651"/>
    </source>
</evidence>
<dbReference type="SMART" id="SM00897">
    <property type="entry name" value="FIST"/>
    <property type="match status" value="1"/>
</dbReference>
<dbReference type="Pfam" id="PF08495">
    <property type="entry name" value="FIST"/>
    <property type="match status" value="1"/>
</dbReference>
<reference evidence="8 9" key="1">
    <citation type="journal article" date="2016" name="Nat. Commun.">
        <title>Thousands of microbial genomes shed light on interconnected biogeochemical processes in an aquifer system.</title>
        <authorList>
            <person name="Anantharaman K."/>
            <person name="Brown C.T."/>
            <person name="Hug L.A."/>
            <person name="Sharon I."/>
            <person name="Castelle C.J."/>
            <person name="Probst A.J."/>
            <person name="Thomas B.C."/>
            <person name="Singh A."/>
            <person name="Wilkins M.J."/>
            <person name="Karaoz U."/>
            <person name="Brodie E.L."/>
            <person name="Williams K.H."/>
            <person name="Hubbard S.S."/>
            <person name="Banfield J.F."/>
        </authorList>
    </citation>
    <scope>NUCLEOTIDE SEQUENCE [LARGE SCALE GENOMIC DNA]</scope>
    <source>
        <strain evidence="9">RIFCSPLOWO2_12_FULL_64_10</strain>
    </source>
</reference>
<dbReference type="InterPro" id="IPR013702">
    <property type="entry name" value="FIST_domain_N"/>
</dbReference>
<keyword evidence="4" id="KW-1133">Transmembrane helix</keyword>
<name>A0A1F6CNI8_HANXR</name>
<dbReference type="PIRSF" id="PIRSF018953">
    <property type="entry name" value="UCP018953"/>
    <property type="match status" value="1"/>
</dbReference>
<dbReference type="EMBL" id="MFKF01000201">
    <property type="protein sequence ID" value="OGG50685.1"/>
    <property type="molecule type" value="Genomic_DNA"/>
</dbReference>
<feature type="domain" description="FIST" evidence="6">
    <location>
        <begin position="32"/>
        <end position="228"/>
    </location>
</feature>
<dbReference type="AlphaFoldDB" id="A0A1F6CNI8"/>
<dbReference type="Pfam" id="PF10442">
    <property type="entry name" value="FIST_C"/>
    <property type="match status" value="1"/>
</dbReference>
<evidence type="ECO:0000256" key="3">
    <source>
        <dbReference type="ARBA" id="ARBA00022692"/>
    </source>
</evidence>
<evidence type="ECO:0000256" key="4">
    <source>
        <dbReference type="ARBA" id="ARBA00022989"/>
    </source>
</evidence>
<dbReference type="PANTHER" id="PTHR14939">
    <property type="entry name" value="F-BOX ONLY PROTEIN 22"/>
    <property type="match status" value="1"/>
</dbReference>
<keyword evidence="5" id="KW-0472">Membrane</keyword>
<proteinExistence type="predicted"/>
<dbReference type="PANTHER" id="PTHR14939:SF5">
    <property type="entry name" value="F-BOX ONLY PROTEIN 22"/>
    <property type="match status" value="1"/>
</dbReference>
<evidence type="ECO:0000256" key="2">
    <source>
        <dbReference type="ARBA" id="ARBA00022475"/>
    </source>
</evidence>
<protein>
    <recommendedName>
        <fullName evidence="10">FIST C-domain domain-containing protein</fullName>
    </recommendedName>
</protein>
<dbReference type="InterPro" id="IPR019494">
    <property type="entry name" value="FIST_C"/>
</dbReference>
<accession>A0A1F6CNI8</accession>
<dbReference type="InterPro" id="IPR016741">
    <property type="entry name" value="UCP018953"/>
</dbReference>
<comment type="subcellular location">
    <subcellularLocation>
        <location evidence="1">Cell membrane</location>
        <topology evidence="1">Multi-pass membrane protein</topology>
    </subcellularLocation>
</comment>
<dbReference type="Proteomes" id="UP000178606">
    <property type="component" value="Unassembled WGS sequence"/>
</dbReference>
<sequence length="395" mass="41978">MLWASALSQGRTLSDAAAELGDALSEQLGGRRPDLAVAFVSPYFQDAYEELPDLVCDLLSPTVLVGCSAGGVIGGGVEVEQGPALSLTAASLPGVTLHPFHVEAGDLPGLDDEPSAWEETLGVHPRPTPHFILLADPPSDPRDFLMGLDFAYPDSAKVGGLASGSATPGENALFVGREVFSSGAAGVALQGNVRVDTVVAQGCRPIGRPLTITRCEQKYLLLEVDGRKPMEVLTEIYNALSPKDRHLMQHALHVGVASTELQEAFKPGDFLIRSLMGVDQKQGILAVGEELRNGQTIQFHVRDAETAAEDLDLMLSRYRAASRDTSPAGALLFSCQGRGQYLYGRPNHDSDAFAKAMGEIPLGGFFCAGEIGPVAQSTHLHGFTSAFGIFRPFVR</sequence>